<dbReference type="SUPFAM" id="SSF55781">
    <property type="entry name" value="GAF domain-like"/>
    <property type="match status" value="1"/>
</dbReference>
<dbReference type="SMART" id="SM00471">
    <property type="entry name" value="HDc"/>
    <property type="match status" value="1"/>
</dbReference>
<dbReference type="PROSITE" id="PS51831">
    <property type="entry name" value="HD"/>
    <property type="match status" value="1"/>
</dbReference>
<sequence>MTGSPNTSSRDPIALAQVAANPSIEAAVAAVRDFLEMEVAFASEFVGDHQVLRQISGDTESFGGVAVGASVPSSHLYCRRIIAGELPRLITDVRGHELARLVPITDMLGIGAFVSVPITLSDGDHYGTLCAASRHPEPRLEDRDVQFLHVLARMIGDQVERERLTRRTRELEVQAAAVTTLSVALAARDGYTGDHSEAVVRLAVEVGRQLGLGEAELIDVERAALLHDIGKLAIPDAILHKDRPLDAAEWGVMRRHPILGAQLIAGVPSLEHLQPVLRAEHERWDGGGYPDGLAGEAIPLPARIVFVCDAYHAMTSDRPYRRALGHECALAEIEAGAGSQFCPTTSRALLTVLAGDRRVAA</sequence>
<reference evidence="3" key="1">
    <citation type="submission" date="2020-02" db="EMBL/GenBank/DDBJ databases">
        <authorList>
            <person name="Meier V. D."/>
        </authorList>
    </citation>
    <scope>NUCLEOTIDE SEQUENCE</scope>
    <source>
        <strain evidence="3">AVDCRST_MAG38</strain>
    </source>
</reference>
<dbReference type="PROSITE" id="PS51832">
    <property type="entry name" value="HD_GYP"/>
    <property type="match status" value="1"/>
</dbReference>
<feature type="domain" description="HD" evidence="1">
    <location>
        <begin position="192"/>
        <end position="314"/>
    </location>
</feature>
<dbReference type="InterPro" id="IPR052020">
    <property type="entry name" value="Cyclic_di-GMP/3'3'-cGAMP_PDE"/>
</dbReference>
<dbReference type="CDD" id="cd00077">
    <property type="entry name" value="HDc"/>
    <property type="match status" value="1"/>
</dbReference>
<dbReference type="AlphaFoldDB" id="A0A6J4RT27"/>
<dbReference type="EMBL" id="CADCVJ010000170">
    <property type="protein sequence ID" value="CAA9480926.1"/>
    <property type="molecule type" value="Genomic_DNA"/>
</dbReference>
<dbReference type="InterPro" id="IPR003018">
    <property type="entry name" value="GAF"/>
</dbReference>
<dbReference type="Pfam" id="PF01590">
    <property type="entry name" value="GAF"/>
    <property type="match status" value="1"/>
</dbReference>
<name>A0A6J4RT27_9ACTN</name>
<dbReference type="InterPro" id="IPR029016">
    <property type="entry name" value="GAF-like_dom_sf"/>
</dbReference>
<accession>A0A6J4RT27</accession>
<dbReference type="PANTHER" id="PTHR45228:SF4">
    <property type="entry name" value="LIPOPROTEIN"/>
    <property type="match status" value="1"/>
</dbReference>
<evidence type="ECO:0000259" key="2">
    <source>
        <dbReference type="PROSITE" id="PS51832"/>
    </source>
</evidence>
<dbReference type="SUPFAM" id="SSF109604">
    <property type="entry name" value="HD-domain/PDEase-like"/>
    <property type="match status" value="1"/>
</dbReference>
<dbReference type="Pfam" id="PF13487">
    <property type="entry name" value="HD_5"/>
    <property type="match status" value="1"/>
</dbReference>
<dbReference type="PANTHER" id="PTHR45228">
    <property type="entry name" value="CYCLIC DI-GMP PHOSPHODIESTERASE TM_0186-RELATED"/>
    <property type="match status" value="1"/>
</dbReference>
<feature type="domain" description="HD-GYP" evidence="2">
    <location>
        <begin position="170"/>
        <end position="361"/>
    </location>
</feature>
<dbReference type="InterPro" id="IPR003607">
    <property type="entry name" value="HD/PDEase_dom"/>
</dbReference>
<dbReference type="InterPro" id="IPR006674">
    <property type="entry name" value="HD_domain"/>
</dbReference>
<evidence type="ECO:0000313" key="3">
    <source>
        <dbReference type="EMBL" id="CAA9480926.1"/>
    </source>
</evidence>
<gene>
    <name evidence="3" type="ORF">AVDCRST_MAG38-1994</name>
</gene>
<proteinExistence type="predicted"/>
<organism evidence="3">
    <name type="scientific">uncultured Solirubrobacteraceae bacterium</name>
    <dbReference type="NCBI Taxonomy" id="1162706"/>
    <lineage>
        <taxon>Bacteria</taxon>
        <taxon>Bacillati</taxon>
        <taxon>Actinomycetota</taxon>
        <taxon>Thermoleophilia</taxon>
        <taxon>Solirubrobacterales</taxon>
        <taxon>Solirubrobacteraceae</taxon>
        <taxon>environmental samples</taxon>
    </lineage>
</organism>
<protein>
    <submittedName>
        <fullName evidence="3">Uncharacterized protein</fullName>
    </submittedName>
</protein>
<dbReference type="InterPro" id="IPR037522">
    <property type="entry name" value="HD_GYP_dom"/>
</dbReference>
<dbReference type="Gene3D" id="1.10.3210.10">
    <property type="entry name" value="Hypothetical protein af1432"/>
    <property type="match status" value="1"/>
</dbReference>
<dbReference type="Gene3D" id="3.30.450.40">
    <property type="match status" value="1"/>
</dbReference>
<evidence type="ECO:0000259" key="1">
    <source>
        <dbReference type="PROSITE" id="PS51831"/>
    </source>
</evidence>
<dbReference type="SMART" id="SM00065">
    <property type="entry name" value="GAF"/>
    <property type="match status" value="1"/>
</dbReference>